<dbReference type="HOGENOM" id="CLU_804141_0_0_1"/>
<dbReference type="AlphaFoldDB" id="R7YHM8"/>
<dbReference type="InterPro" id="IPR000719">
    <property type="entry name" value="Prot_kinase_dom"/>
</dbReference>
<reference evidence="4" key="1">
    <citation type="submission" date="2012-06" db="EMBL/GenBank/DDBJ databases">
        <title>The genome sequence of Coniosporium apollinis CBS 100218.</title>
        <authorList>
            <consortium name="The Broad Institute Genome Sequencing Platform"/>
            <person name="Cuomo C."/>
            <person name="Gorbushina A."/>
            <person name="Noack S."/>
            <person name="Walker B."/>
            <person name="Young S.K."/>
            <person name="Zeng Q."/>
            <person name="Gargeya S."/>
            <person name="Fitzgerald M."/>
            <person name="Haas B."/>
            <person name="Abouelleil A."/>
            <person name="Alvarado L."/>
            <person name="Arachchi H.M."/>
            <person name="Berlin A.M."/>
            <person name="Chapman S.B."/>
            <person name="Goldberg J."/>
            <person name="Griggs A."/>
            <person name="Gujja S."/>
            <person name="Hansen M."/>
            <person name="Howarth C."/>
            <person name="Imamovic A."/>
            <person name="Larimer J."/>
            <person name="McCowan C."/>
            <person name="Montmayeur A."/>
            <person name="Murphy C."/>
            <person name="Neiman D."/>
            <person name="Pearson M."/>
            <person name="Priest M."/>
            <person name="Roberts A."/>
            <person name="Saif S."/>
            <person name="Shea T."/>
            <person name="Sisk P."/>
            <person name="Sykes S."/>
            <person name="Wortman J."/>
            <person name="Nusbaum C."/>
            <person name="Birren B."/>
        </authorList>
    </citation>
    <scope>NUCLEOTIDE SEQUENCE [LARGE SCALE GENOMIC DNA]</scope>
    <source>
        <strain evidence="4">CBS 100218</strain>
    </source>
</reference>
<proteinExistence type="predicted"/>
<dbReference type="SUPFAM" id="SSF56112">
    <property type="entry name" value="Protein kinase-like (PK-like)"/>
    <property type="match status" value="1"/>
</dbReference>
<feature type="domain" description="Protein kinase" evidence="2">
    <location>
        <begin position="1"/>
        <end position="164"/>
    </location>
</feature>
<feature type="compositionally biased region" description="Basic residues" evidence="1">
    <location>
        <begin position="220"/>
        <end position="230"/>
    </location>
</feature>
<dbReference type="GO" id="GO:0003676">
    <property type="term" value="F:nucleic acid binding"/>
    <property type="evidence" value="ECO:0007669"/>
    <property type="project" value="InterPro"/>
</dbReference>
<dbReference type="GO" id="GO:0005524">
    <property type="term" value="F:ATP binding"/>
    <property type="evidence" value="ECO:0007669"/>
    <property type="project" value="InterPro"/>
</dbReference>
<dbReference type="OrthoDB" id="5979581at2759"/>
<sequence length="345" mass="40073">MIFVSSEDVADPKITISDFGEAFFDNEEEHTTLRAPITLLPPEFFFHERLGPAVDVWTLGCTLCEILGERHLFEGFMPDQDDIIAKILSTLGDLPKRWWEQREHRNDFLKMIHGKKTRNEIIRHTRDPCEPEDEELAEKLQIDLQKDNEIGEARVQRLRDQALIQGTPEFNALRDRNAEIKHNNDSLKAKRLRKGIQLPFTVKRFFKHTPIVRQRDKPKTRGKSKGKSKSKGGLDGYHYANRILRGMLIPYYQAVQAEHPNKEVYLTLNNSGVHDYTLRIYKDVLEEAGVKIADWPALSPDLHSIKQCFNALKDYTVLERWTSSSQEAKDEAKDLITKSWKHNCR</sequence>
<dbReference type="RefSeq" id="XP_007776438.1">
    <property type="nucleotide sequence ID" value="XM_007778248.1"/>
</dbReference>
<evidence type="ECO:0000313" key="4">
    <source>
        <dbReference type="Proteomes" id="UP000016924"/>
    </source>
</evidence>
<keyword evidence="4" id="KW-1185">Reference proteome</keyword>
<dbReference type="Gene3D" id="1.10.510.10">
    <property type="entry name" value="Transferase(Phosphotransferase) domain 1"/>
    <property type="match status" value="1"/>
</dbReference>
<gene>
    <name evidence="3" type="ORF">W97_00332</name>
</gene>
<feature type="region of interest" description="Disordered" evidence="1">
    <location>
        <begin position="211"/>
        <end position="234"/>
    </location>
</feature>
<accession>R7YHM8</accession>
<dbReference type="EMBL" id="JH767554">
    <property type="protein sequence ID" value="EON61121.1"/>
    <property type="molecule type" value="Genomic_DNA"/>
</dbReference>
<dbReference type="GeneID" id="19897643"/>
<dbReference type="GO" id="GO:0004672">
    <property type="term" value="F:protein kinase activity"/>
    <property type="evidence" value="ECO:0007669"/>
    <property type="project" value="InterPro"/>
</dbReference>
<dbReference type="Gene3D" id="3.30.420.10">
    <property type="entry name" value="Ribonuclease H-like superfamily/Ribonuclease H"/>
    <property type="match status" value="1"/>
</dbReference>
<evidence type="ECO:0000256" key="1">
    <source>
        <dbReference type="SAM" id="MobiDB-lite"/>
    </source>
</evidence>
<dbReference type="InterPro" id="IPR011009">
    <property type="entry name" value="Kinase-like_dom_sf"/>
</dbReference>
<evidence type="ECO:0000313" key="3">
    <source>
        <dbReference type="EMBL" id="EON61121.1"/>
    </source>
</evidence>
<name>R7YHM8_CONA1</name>
<protein>
    <recommendedName>
        <fullName evidence="2">Protein kinase domain-containing protein</fullName>
    </recommendedName>
</protein>
<dbReference type="Proteomes" id="UP000016924">
    <property type="component" value="Unassembled WGS sequence"/>
</dbReference>
<organism evidence="3 4">
    <name type="scientific">Coniosporium apollinis (strain CBS 100218)</name>
    <name type="common">Rock-inhabiting black yeast</name>
    <dbReference type="NCBI Taxonomy" id="1168221"/>
    <lineage>
        <taxon>Eukaryota</taxon>
        <taxon>Fungi</taxon>
        <taxon>Dikarya</taxon>
        <taxon>Ascomycota</taxon>
        <taxon>Pezizomycotina</taxon>
        <taxon>Dothideomycetes</taxon>
        <taxon>Dothideomycetes incertae sedis</taxon>
        <taxon>Coniosporium</taxon>
    </lineage>
</organism>
<dbReference type="PROSITE" id="PS50011">
    <property type="entry name" value="PROTEIN_KINASE_DOM"/>
    <property type="match status" value="1"/>
</dbReference>
<evidence type="ECO:0000259" key="2">
    <source>
        <dbReference type="PROSITE" id="PS50011"/>
    </source>
</evidence>
<dbReference type="InterPro" id="IPR036397">
    <property type="entry name" value="RNaseH_sf"/>
</dbReference>